<proteinExistence type="predicted"/>
<evidence type="ECO:0000256" key="1">
    <source>
        <dbReference type="SAM" id="SignalP"/>
    </source>
</evidence>
<dbReference type="OrthoDB" id="7326315at2"/>
<feature type="domain" description="Porin" evidence="2">
    <location>
        <begin position="7"/>
        <end position="297"/>
    </location>
</feature>
<dbReference type="RefSeq" id="WP_090732790.1">
    <property type="nucleotide sequence ID" value="NZ_FOHO01000002.1"/>
</dbReference>
<name>A0A1I0B1V5_9RHOB</name>
<keyword evidence="1" id="KW-0732">Signal</keyword>
<gene>
    <name evidence="3" type="ORF">SAMN04489858_102434</name>
</gene>
<dbReference type="InterPro" id="IPR023614">
    <property type="entry name" value="Porin_dom_sf"/>
</dbReference>
<reference evidence="3 4" key="1">
    <citation type="submission" date="2016-10" db="EMBL/GenBank/DDBJ databases">
        <authorList>
            <person name="de Groot N.N."/>
        </authorList>
    </citation>
    <scope>NUCLEOTIDE SEQUENCE [LARGE SCALE GENOMIC DNA]</scope>
    <source>
        <strain evidence="3 4">DSM 17862</strain>
    </source>
</reference>
<feature type="chain" id="PRO_5011480711" evidence="1">
    <location>
        <begin position="21"/>
        <end position="321"/>
    </location>
</feature>
<organism evidence="3 4">
    <name type="scientific">Paracoccus homiensis</name>
    <dbReference type="NCBI Taxonomy" id="364199"/>
    <lineage>
        <taxon>Bacteria</taxon>
        <taxon>Pseudomonadati</taxon>
        <taxon>Pseudomonadota</taxon>
        <taxon>Alphaproteobacteria</taxon>
        <taxon>Rhodobacterales</taxon>
        <taxon>Paracoccaceae</taxon>
        <taxon>Paracoccus</taxon>
    </lineage>
</organism>
<dbReference type="Gene3D" id="2.40.160.10">
    <property type="entry name" value="Porin"/>
    <property type="match status" value="1"/>
</dbReference>
<dbReference type="GO" id="GO:0016020">
    <property type="term" value="C:membrane"/>
    <property type="evidence" value="ECO:0007669"/>
    <property type="project" value="InterPro"/>
</dbReference>
<dbReference type="STRING" id="364199.SAMN04489858_102434"/>
<dbReference type="InterPro" id="IPR033900">
    <property type="entry name" value="Gram_neg_porin_domain"/>
</dbReference>
<evidence type="ECO:0000313" key="3">
    <source>
        <dbReference type="EMBL" id="SET00454.1"/>
    </source>
</evidence>
<evidence type="ECO:0000259" key="2">
    <source>
        <dbReference type="Pfam" id="PF13609"/>
    </source>
</evidence>
<dbReference type="AlphaFoldDB" id="A0A1I0B1V5"/>
<sequence>MKKVLFATTALTLSAGIAAADVTISGYGRTAIDYQEGRDQESQLETRLRMNIDATTSSDQGVDFGGRIRLQYDDGEGSSNVSPAYLYVTAGGLTVSVGNVNTAFDSAGLIYESEVGLISRSFGNAQGDFYAFSTSGYGNDEVRMNADGTVEIVNETDNRMGVAVEYEIAGASVMASYVDPDQTTGGDDEEFSLKADYTWNQIALSGAYVNNAAGVDGAEKYFVGAYYTMPGTENGVGLNYIDEDSDADNQGKTIVLYGDYAVAPLTTVSAYIANNDRDSNETDNAFGIGAKYDLGGAYLAGSIERGYDENVRADMGVRFNF</sequence>
<keyword evidence="4" id="KW-1185">Reference proteome</keyword>
<dbReference type="EMBL" id="FOHO01000002">
    <property type="protein sequence ID" value="SET00454.1"/>
    <property type="molecule type" value="Genomic_DNA"/>
</dbReference>
<protein>
    <submittedName>
        <fullName evidence="3">Outer membrane protein OmpU</fullName>
    </submittedName>
</protein>
<dbReference type="SUPFAM" id="SSF56935">
    <property type="entry name" value="Porins"/>
    <property type="match status" value="1"/>
</dbReference>
<feature type="signal peptide" evidence="1">
    <location>
        <begin position="1"/>
        <end position="20"/>
    </location>
</feature>
<evidence type="ECO:0000313" key="4">
    <source>
        <dbReference type="Proteomes" id="UP000199180"/>
    </source>
</evidence>
<dbReference type="GO" id="GO:0015288">
    <property type="term" value="F:porin activity"/>
    <property type="evidence" value="ECO:0007669"/>
    <property type="project" value="InterPro"/>
</dbReference>
<dbReference type="Pfam" id="PF13609">
    <property type="entry name" value="Porin_4"/>
    <property type="match status" value="1"/>
</dbReference>
<accession>A0A1I0B1V5</accession>
<dbReference type="Proteomes" id="UP000199180">
    <property type="component" value="Unassembled WGS sequence"/>
</dbReference>